<dbReference type="InterPro" id="IPR050172">
    <property type="entry name" value="SsuD_RutA_monooxygenase"/>
</dbReference>
<evidence type="ECO:0000256" key="2">
    <source>
        <dbReference type="ARBA" id="ARBA00022643"/>
    </source>
</evidence>
<dbReference type="AlphaFoldDB" id="A0A7K1KSE6"/>
<gene>
    <name evidence="6" type="ORF">GNZ18_00605</name>
</gene>
<evidence type="ECO:0000256" key="4">
    <source>
        <dbReference type="ARBA" id="ARBA00023033"/>
    </source>
</evidence>
<dbReference type="PANTHER" id="PTHR42847:SF4">
    <property type="entry name" value="ALKANESULFONATE MONOOXYGENASE-RELATED"/>
    <property type="match status" value="1"/>
</dbReference>
<evidence type="ECO:0000256" key="3">
    <source>
        <dbReference type="ARBA" id="ARBA00023002"/>
    </source>
</evidence>
<dbReference type="InterPro" id="IPR036661">
    <property type="entry name" value="Luciferase-like_sf"/>
</dbReference>
<dbReference type="InterPro" id="IPR011251">
    <property type="entry name" value="Luciferase-like_dom"/>
</dbReference>
<evidence type="ECO:0000259" key="5">
    <source>
        <dbReference type="Pfam" id="PF00296"/>
    </source>
</evidence>
<keyword evidence="2" id="KW-0288">FMN</keyword>
<proteinExistence type="predicted"/>
<dbReference type="PANTHER" id="PTHR42847">
    <property type="entry name" value="ALKANESULFONATE MONOOXYGENASE"/>
    <property type="match status" value="1"/>
</dbReference>
<keyword evidence="3" id="KW-0560">Oxidoreductase</keyword>
<reference evidence="6 7" key="1">
    <citation type="submission" date="2019-11" db="EMBL/GenBank/DDBJ databases">
        <authorList>
            <person name="Cao P."/>
        </authorList>
    </citation>
    <scope>NUCLEOTIDE SEQUENCE [LARGE SCALE GENOMIC DNA]</scope>
    <source>
        <strain evidence="6 7">NEAU-AAG5</strain>
    </source>
</reference>
<protein>
    <submittedName>
        <fullName evidence="6">LLM class flavin-dependent oxidoreductase</fullName>
    </submittedName>
</protein>
<dbReference type="Proteomes" id="UP000432015">
    <property type="component" value="Unassembled WGS sequence"/>
</dbReference>
<keyword evidence="4" id="KW-0503">Monooxygenase</keyword>
<keyword evidence="7" id="KW-1185">Reference proteome</keyword>
<evidence type="ECO:0000313" key="7">
    <source>
        <dbReference type="Proteomes" id="UP000432015"/>
    </source>
</evidence>
<accession>A0A7K1KSE6</accession>
<dbReference type="Gene3D" id="3.20.20.30">
    <property type="entry name" value="Luciferase-like domain"/>
    <property type="match status" value="1"/>
</dbReference>
<evidence type="ECO:0000313" key="6">
    <source>
        <dbReference type="EMBL" id="MUN35108.1"/>
    </source>
</evidence>
<name>A0A7K1KSE6_9ACTN</name>
<dbReference type="GO" id="GO:0008726">
    <property type="term" value="F:alkanesulfonate monooxygenase activity"/>
    <property type="evidence" value="ECO:0007669"/>
    <property type="project" value="TreeGrafter"/>
</dbReference>
<dbReference type="SUPFAM" id="SSF51679">
    <property type="entry name" value="Bacterial luciferase-like"/>
    <property type="match status" value="1"/>
</dbReference>
<dbReference type="EMBL" id="WOFH01000001">
    <property type="protein sequence ID" value="MUN35108.1"/>
    <property type="molecule type" value="Genomic_DNA"/>
</dbReference>
<sequence>MTPLKLGIGLPTLGGAPAAGLGGVTDVARRAEAAGFDSVGAADVLIGNGTPALESVAVLAAAAAVTERVTLDFGVLSVPTRPVAMLAAQVQTLQHLSGGRVRLGVGIGGFPGSPFWQAVGAPARGRGHVLDAALEVLPGLIAGEPTALPDVPGGPVVTLAPGAPMPPVLIGGSAAEPALRRTAQYGDLWLPSALTPAEVAKAAARLRELAAERGRPVPRVYLGVHAVLGDGAADETARGAMVAQLGAAFQMAPEQVAEISLSGAPARAAERLAAYAEAGVDEIGLALDGDDFARQLDLAAEARSLLT</sequence>
<organism evidence="6 7">
    <name type="scientific">Actinomadura litoris</name>
    <dbReference type="NCBI Taxonomy" id="2678616"/>
    <lineage>
        <taxon>Bacteria</taxon>
        <taxon>Bacillati</taxon>
        <taxon>Actinomycetota</taxon>
        <taxon>Actinomycetes</taxon>
        <taxon>Streptosporangiales</taxon>
        <taxon>Thermomonosporaceae</taxon>
        <taxon>Actinomadura</taxon>
    </lineage>
</organism>
<keyword evidence="1" id="KW-0285">Flavoprotein</keyword>
<evidence type="ECO:0000256" key="1">
    <source>
        <dbReference type="ARBA" id="ARBA00022630"/>
    </source>
</evidence>
<dbReference type="GO" id="GO:0046306">
    <property type="term" value="P:alkanesulfonate catabolic process"/>
    <property type="evidence" value="ECO:0007669"/>
    <property type="project" value="TreeGrafter"/>
</dbReference>
<comment type="caution">
    <text evidence="6">The sequence shown here is derived from an EMBL/GenBank/DDBJ whole genome shotgun (WGS) entry which is preliminary data.</text>
</comment>
<dbReference type="Pfam" id="PF00296">
    <property type="entry name" value="Bac_luciferase"/>
    <property type="match status" value="1"/>
</dbReference>
<feature type="domain" description="Luciferase-like" evidence="5">
    <location>
        <begin position="18"/>
        <end position="233"/>
    </location>
</feature>